<dbReference type="EMBL" id="JAIQUM010000008">
    <property type="protein sequence ID" value="MBZ5749716.1"/>
    <property type="molecule type" value="Genomic_DNA"/>
</dbReference>
<keyword evidence="2" id="KW-1185">Reference proteome</keyword>
<dbReference type="PROSITE" id="PS51257">
    <property type="entry name" value="PROKAR_LIPOPROTEIN"/>
    <property type="match status" value="1"/>
</dbReference>
<organism evidence="1 2">
    <name type="scientific">Metabacillus rhizolycopersici</name>
    <dbReference type="NCBI Taxonomy" id="2875709"/>
    <lineage>
        <taxon>Bacteria</taxon>
        <taxon>Bacillati</taxon>
        <taxon>Bacillota</taxon>
        <taxon>Bacilli</taxon>
        <taxon>Bacillales</taxon>
        <taxon>Bacillaceae</taxon>
        <taxon>Metabacillus</taxon>
    </lineage>
</organism>
<comment type="caution">
    <text evidence="1">The sequence shown here is derived from an EMBL/GenBank/DDBJ whole genome shotgun (WGS) entry which is preliminary data.</text>
</comment>
<protein>
    <recommendedName>
        <fullName evidence="3">Lipoprotein</fullName>
    </recommendedName>
</protein>
<dbReference type="Proteomes" id="UP001165287">
    <property type="component" value="Unassembled WGS sequence"/>
</dbReference>
<dbReference type="RefSeq" id="WP_224137602.1">
    <property type="nucleotide sequence ID" value="NZ_JAIQUM010000008.1"/>
</dbReference>
<evidence type="ECO:0000313" key="2">
    <source>
        <dbReference type="Proteomes" id="UP001165287"/>
    </source>
</evidence>
<gene>
    <name evidence="1" type="ORF">K9V48_05565</name>
</gene>
<accession>A0ABS7UN35</accession>
<evidence type="ECO:0000313" key="1">
    <source>
        <dbReference type="EMBL" id="MBZ5749716.1"/>
    </source>
</evidence>
<reference evidence="1" key="1">
    <citation type="submission" date="2024-05" db="EMBL/GenBank/DDBJ databases">
        <title>Metabacillus sp. nov., isolated from the rhizosphere soil of tomato plants.</title>
        <authorList>
            <person name="Ma R."/>
        </authorList>
    </citation>
    <scope>NUCLEOTIDE SEQUENCE</scope>
    <source>
        <strain evidence="1">DBTR6</strain>
    </source>
</reference>
<evidence type="ECO:0008006" key="3">
    <source>
        <dbReference type="Google" id="ProtNLM"/>
    </source>
</evidence>
<sequence>MRTLLFVLTFLLIAGCSNDETSSSDVEAMKISPTEYTKRETLLIEGLSGQEVLGYDVSAIPSGHLFHIIVEHYHDGVKQENVAESADTILDDQELKSILLTREKTDKTFSVKALTYYGDGYNRMASNGEYEEANSSAIFEKLEEEVTFKLNEQVIIGMTIEDDGDELTSGVLQEDDPRFQESISKYQDVFVYKIFVSKE</sequence>
<name>A0ABS7UN35_9BACI</name>
<proteinExistence type="predicted"/>